<dbReference type="AlphaFoldDB" id="A0A4P8WHE1"/>
<dbReference type="RefSeq" id="WP_138245058.1">
    <property type="nucleotide sequence ID" value="NZ_CP040330.1"/>
</dbReference>
<dbReference type="PROSITE" id="PS51794">
    <property type="entry name" value="DAC"/>
    <property type="match status" value="1"/>
</dbReference>
<protein>
    <recommendedName>
        <fullName evidence="1">DAC domain-containing protein</fullName>
    </recommendedName>
</protein>
<proteinExistence type="predicted"/>
<accession>A0A4P8WHE1</accession>
<dbReference type="InterPro" id="IPR003390">
    <property type="entry name" value="DNA_integrity_scan_DisA_N"/>
</dbReference>
<organism evidence="2 3">
    <name type="scientific">Natrinema versiforme</name>
    <dbReference type="NCBI Taxonomy" id="88724"/>
    <lineage>
        <taxon>Archaea</taxon>
        <taxon>Methanobacteriati</taxon>
        <taxon>Methanobacteriota</taxon>
        <taxon>Stenosarchaea group</taxon>
        <taxon>Halobacteria</taxon>
        <taxon>Halobacteriales</taxon>
        <taxon>Natrialbaceae</taxon>
        <taxon>Natrinema</taxon>
    </lineage>
</organism>
<evidence type="ECO:0000313" key="3">
    <source>
        <dbReference type="Proteomes" id="UP000302218"/>
    </source>
</evidence>
<evidence type="ECO:0000313" key="2">
    <source>
        <dbReference type="EMBL" id="QCS42574.1"/>
    </source>
</evidence>
<dbReference type="InterPro" id="IPR036888">
    <property type="entry name" value="DNA_integrity_DisA_N_sf"/>
</dbReference>
<dbReference type="Proteomes" id="UP000302218">
    <property type="component" value="Chromosome"/>
</dbReference>
<dbReference type="Gene3D" id="3.40.1700.10">
    <property type="entry name" value="DNA integrity scanning protein, DisA, N-terminal domain"/>
    <property type="match status" value="1"/>
</dbReference>
<name>A0A4P8WHE1_9EURY</name>
<dbReference type="KEGG" id="nvr:FEJ81_09460"/>
<sequence>MDRSALRIEYETHDGVRELVDCLVHSFEGISLDFDRWDEQYVKGPGMYVAVVTGPSVADFADPMGDNTWPTDRCRDVCLDLDTFFEAAREVAMTRDGALVVSVDGVVQNQMVRFRDIVPGALEAAEETDSEYEDWMGSRHMSALDTSRRPNVISTVTLSEETGRVTIFQRGSFQTFERSELGGQWNVDGYE</sequence>
<dbReference type="GeneID" id="40265499"/>
<feature type="domain" description="DAC" evidence="1">
    <location>
        <begin position="3"/>
        <end position="180"/>
    </location>
</feature>
<evidence type="ECO:0000259" key="1">
    <source>
        <dbReference type="PROSITE" id="PS51794"/>
    </source>
</evidence>
<reference evidence="3" key="1">
    <citation type="submission" date="2019-05" db="EMBL/GenBank/DDBJ databases">
        <title>Genome sequence and methylation pattern of the halophilic Archaeon Natrinema versiforme BOL5-4.</title>
        <authorList>
            <person name="DasSarma P."/>
            <person name="Anton B.P."/>
            <person name="DasSarma S.L."/>
            <person name="Martinez F.L."/>
            <person name="Guzman D."/>
            <person name="Roberts R.J."/>
            <person name="DasSarma S."/>
        </authorList>
    </citation>
    <scope>NUCLEOTIDE SEQUENCE [LARGE SCALE GENOMIC DNA]</scope>
    <source>
        <strain evidence="3">BOL5-4</strain>
    </source>
</reference>
<dbReference type="SUPFAM" id="SSF143597">
    <property type="entry name" value="YojJ-like"/>
    <property type="match status" value="1"/>
</dbReference>
<dbReference type="EMBL" id="CP040330">
    <property type="protein sequence ID" value="QCS42574.1"/>
    <property type="molecule type" value="Genomic_DNA"/>
</dbReference>
<gene>
    <name evidence="2" type="ORF">FEJ81_09460</name>
</gene>
<dbReference type="OrthoDB" id="205384at2157"/>